<dbReference type="RefSeq" id="WP_272173195.1">
    <property type="nucleotide sequence ID" value="NZ_JAQOSL010000085.1"/>
</dbReference>
<proteinExistence type="predicted"/>
<keyword evidence="1" id="KW-0472">Membrane</keyword>
<feature type="transmembrane region" description="Helical" evidence="1">
    <location>
        <begin position="216"/>
        <end position="234"/>
    </location>
</feature>
<name>A0ABW1BJ47_9ACTN</name>
<evidence type="ECO:0000313" key="3">
    <source>
        <dbReference type="Proteomes" id="UP001596112"/>
    </source>
</evidence>
<keyword evidence="1" id="KW-1133">Transmembrane helix</keyword>
<gene>
    <name evidence="2" type="ORF">ACFQGO_38035</name>
</gene>
<organism evidence="2 3">
    <name type="scientific">Streptomyces heilongjiangensis</name>
    <dbReference type="NCBI Taxonomy" id="945052"/>
    <lineage>
        <taxon>Bacteria</taxon>
        <taxon>Bacillati</taxon>
        <taxon>Actinomycetota</taxon>
        <taxon>Actinomycetes</taxon>
        <taxon>Kitasatosporales</taxon>
        <taxon>Streptomycetaceae</taxon>
        <taxon>Streptomyces</taxon>
    </lineage>
</organism>
<evidence type="ECO:0000313" key="2">
    <source>
        <dbReference type="EMBL" id="MFC5813237.1"/>
    </source>
</evidence>
<dbReference type="Proteomes" id="UP001596112">
    <property type="component" value="Unassembled WGS sequence"/>
</dbReference>
<feature type="transmembrane region" description="Helical" evidence="1">
    <location>
        <begin position="188"/>
        <end position="210"/>
    </location>
</feature>
<keyword evidence="3" id="KW-1185">Reference proteome</keyword>
<evidence type="ECO:0000256" key="1">
    <source>
        <dbReference type="SAM" id="Phobius"/>
    </source>
</evidence>
<reference evidence="3" key="1">
    <citation type="journal article" date="2019" name="Int. J. Syst. Evol. Microbiol.">
        <title>The Global Catalogue of Microorganisms (GCM) 10K type strain sequencing project: providing services to taxonomists for standard genome sequencing and annotation.</title>
        <authorList>
            <consortium name="The Broad Institute Genomics Platform"/>
            <consortium name="The Broad Institute Genome Sequencing Center for Infectious Disease"/>
            <person name="Wu L."/>
            <person name="Ma J."/>
        </authorList>
    </citation>
    <scope>NUCLEOTIDE SEQUENCE [LARGE SCALE GENOMIC DNA]</scope>
    <source>
        <strain evidence="3">JCM 9918</strain>
    </source>
</reference>
<protein>
    <recommendedName>
        <fullName evidence="4">Integral membrane protein</fullName>
    </recommendedName>
</protein>
<keyword evidence="1" id="KW-0812">Transmembrane</keyword>
<accession>A0ABW1BJ47</accession>
<feature type="transmembrane region" description="Helical" evidence="1">
    <location>
        <begin position="21"/>
        <end position="43"/>
    </location>
</feature>
<evidence type="ECO:0008006" key="4">
    <source>
        <dbReference type="Google" id="ProtNLM"/>
    </source>
</evidence>
<feature type="transmembrane region" description="Helical" evidence="1">
    <location>
        <begin position="156"/>
        <end position="176"/>
    </location>
</feature>
<comment type="caution">
    <text evidence="2">The sequence shown here is derived from an EMBL/GenBank/DDBJ whole genome shotgun (WGS) entry which is preliminary data.</text>
</comment>
<dbReference type="EMBL" id="JBHSNZ010000058">
    <property type="protein sequence ID" value="MFC5813237.1"/>
    <property type="molecule type" value="Genomic_DNA"/>
</dbReference>
<sequence>MTRNRSADARRRRHTWWTRALGLAVAPLAAAAGVAGIVALATVPDAIDEVRAFRSARPCTLASPPADCLHTYPATVRGTVIENEGRSQLYLLELDGRHPVPAELDMDDEDPLLKQLRKGDHVTVTVWRDYATAVTKNGVTQESSDTPEGLPEFQTVFALGLMAAGGYGGYAGVTAIRRARQRSLPGSVALWGRRTLGAMLASLPAGVVGYETGTGPVGVMLLWLVLLPVVWLIVERQGRRTSGRHSRRPAPSKTADTGAWLRFLQGRP</sequence>